<evidence type="ECO:0000313" key="3">
    <source>
        <dbReference type="Proteomes" id="UP000830115"/>
    </source>
</evidence>
<dbReference type="InterPro" id="IPR025085">
    <property type="entry name" value="pPIWI_RE_X"/>
</dbReference>
<proteinExistence type="predicted"/>
<dbReference type="Proteomes" id="UP000830115">
    <property type="component" value="Chromosome"/>
</dbReference>
<accession>A0ABY4MNX4</accession>
<evidence type="ECO:0000313" key="2">
    <source>
        <dbReference type="EMBL" id="UQA98155.1"/>
    </source>
</evidence>
<reference evidence="2" key="1">
    <citation type="submission" date="2021-10" db="EMBL/GenBank/DDBJ databases">
        <title>Streptomyces nigrumlapis sp.nov.,an antimicrobial producing actinobacterium isolated from Black Gobi rocks.</title>
        <authorList>
            <person name="Wen Y."/>
            <person name="Zhang W."/>
            <person name="Liu X.G."/>
        </authorList>
    </citation>
    <scope>NUCLEOTIDE SEQUENCE</scope>
    <source>
        <strain evidence="2">ST13-2-2</strain>
    </source>
</reference>
<dbReference type="RefSeq" id="WP_248869207.1">
    <property type="nucleotide sequence ID" value="NZ_CP086322.1"/>
</dbReference>
<evidence type="ECO:0000259" key="1">
    <source>
        <dbReference type="Pfam" id="PF13111"/>
    </source>
</evidence>
<name>A0ABY4MNX4_9ACTN</name>
<organism evidence="2 3">
    <name type="scientific">Streptomyces halobius</name>
    <dbReference type="NCBI Taxonomy" id="2879846"/>
    <lineage>
        <taxon>Bacteria</taxon>
        <taxon>Bacillati</taxon>
        <taxon>Actinomycetota</taxon>
        <taxon>Actinomycetes</taxon>
        <taxon>Kitasatosporales</taxon>
        <taxon>Streptomycetaceae</taxon>
        <taxon>Streptomyces</taxon>
    </lineage>
</organism>
<gene>
    <name evidence="2" type="ORF">K9S39_41320</name>
</gene>
<dbReference type="Pfam" id="PF13111">
    <property type="entry name" value="pPIWI_RE_X"/>
    <property type="match status" value="1"/>
</dbReference>
<keyword evidence="3" id="KW-1185">Reference proteome</keyword>
<dbReference type="EMBL" id="CP086322">
    <property type="protein sequence ID" value="UQA98155.1"/>
    <property type="molecule type" value="Genomic_DNA"/>
</dbReference>
<feature type="domain" description="pPIWI-RE module N-terminal" evidence="1">
    <location>
        <begin position="19"/>
        <end position="134"/>
    </location>
</feature>
<sequence>MPHSYEPLDDELTSPAVAVTTHPITPKILATAVREWERRVRKGDDANTLAPLLAEAEVQHARLSSFVRGSTDGRPHAPGWFHRVAAWNFAQRLSRKPLPIPNGPTNRKVRWRMDTQGSLISWDRVTKRTTYWAFSHGSCCEVSFGHDGFLSSCTIGTPWCSPRHQPGCPIALHLALEVRLV</sequence>
<protein>
    <submittedName>
        <fullName evidence="2">DUF3962 domain-containing protein</fullName>
    </submittedName>
</protein>